<feature type="active site" description="Charge relay system" evidence="2">
    <location>
        <position position="8"/>
    </location>
</feature>
<dbReference type="EMBL" id="JMCC02000002">
    <property type="protein sequence ID" value="KIG19468.1"/>
    <property type="molecule type" value="Genomic_DNA"/>
</dbReference>
<accession>A0A0C2A7G3</accession>
<feature type="active site" description="Charge relay system" evidence="2">
    <location>
        <position position="199"/>
    </location>
</feature>
<dbReference type="GO" id="GO:0006508">
    <property type="term" value="P:proteolysis"/>
    <property type="evidence" value="ECO:0007669"/>
    <property type="project" value="UniProtKB-KW"/>
</dbReference>
<sequence>MITVAIIDSGVDLAHPWFMAHDLAASVVRRDFTGEDDLQDLGGHGTFHCGQVTRLAGQPVRLLVARVVGANDTAAPDHVVEALSWAREEGALLISIGLGAPCSTAALELAVHTCAETALVIAPVGNQLCRERLDGDDPRVFRTCALLPARLPSVLGVGLAAGPGVVATSDCAGMDVRFAGADIEGPAPGGRVVSRASTSVAAARASGVAARILLADADLRDATRSGRGHSLMVARLLAEAMARPALASSFEIH</sequence>
<keyword evidence="2 4" id="KW-0645">Protease</keyword>
<comment type="caution">
    <text evidence="4">The sequence shown here is derived from an EMBL/GenBank/DDBJ whole genome shotgun (WGS) entry which is preliminary data.</text>
</comment>
<comment type="similarity">
    <text evidence="2">Belongs to the peptidase S8 family.</text>
</comment>
<evidence type="ECO:0000256" key="2">
    <source>
        <dbReference type="PROSITE-ProRule" id="PRU01240"/>
    </source>
</evidence>
<dbReference type="PROSITE" id="PS51892">
    <property type="entry name" value="SUBTILASE"/>
    <property type="match status" value="1"/>
</dbReference>
<name>A0A0C2A7G3_9BACT</name>
<proteinExistence type="inferred from homology"/>
<dbReference type="RefSeq" id="WP_052546127.1">
    <property type="nucleotide sequence ID" value="NZ_JMCC02000002.1"/>
</dbReference>
<keyword evidence="2" id="KW-0720">Serine protease</keyword>
<evidence type="ECO:0000313" key="5">
    <source>
        <dbReference type="Proteomes" id="UP000031599"/>
    </source>
</evidence>
<evidence type="ECO:0000256" key="1">
    <source>
        <dbReference type="ARBA" id="ARBA00022801"/>
    </source>
</evidence>
<dbReference type="Gene3D" id="3.40.50.200">
    <property type="entry name" value="Peptidase S8/S53 domain"/>
    <property type="match status" value="1"/>
</dbReference>
<dbReference type="InterPro" id="IPR000209">
    <property type="entry name" value="Peptidase_S8/S53_dom"/>
</dbReference>
<dbReference type="InterPro" id="IPR023827">
    <property type="entry name" value="Peptidase_S8_Asp-AS"/>
</dbReference>
<keyword evidence="1 2" id="KW-0378">Hydrolase</keyword>
<feature type="domain" description="Peptidase S8/S53" evidence="3">
    <location>
        <begin position="2"/>
        <end position="223"/>
    </location>
</feature>
<gene>
    <name evidence="4" type="ORF">DB30_02749</name>
</gene>
<dbReference type="GO" id="GO:0004252">
    <property type="term" value="F:serine-type endopeptidase activity"/>
    <property type="evidence" value="ECO:0007669"/>
    <property type="project" value="UniProtKB-UniRule"/>
</dbReference>
<organism evidence="4 5">
    <name type="scientific">Enhygromyxa salina</name>
    <dbReference type="NCBI Taxonomy" id="215803"/>
    <lineage>
        <taxon>Bacteria</taxon>
        <taxon>Pseudomonadati</taxon>
        <taxon>Myxococcota</taxon>
        <taxon>Polyangia</taxon>
        <taxon>Nannocystales</taxon>
        <taxon>Nannocystaceae</taxon>
        <taxon>Enhygromyxa</taxon>
    </lineage>
</organism>
<dbReference type="Pfam" id="PF00082">
    <property type="entry name" value="Peptidase_S8"/>
    <property type="match status" value="1"/>
</dbReference>
<protein>
    <submittedName>
        <fullName evidence="4">Alkaline protease</fullName>
    </submittedName>
</protein>
<evidence type="ECO:0000259" key="3">
    <source>
        <dbReference type="Pfam" id="PF00082"/>
    </source>
</evidence>
<evidence type="ECO:0000313" key="4">
    <source>
        <dbReference type="EMBL" id="KIG19468.1"/>
    </source>
</evidence>
<dbReference type="InterPro" id="IPR036852">
    <property type="entry name" value="Peptidase_S8/S53_dom_sf"/>
</dbReference>
<dbReference type="AlphaFoldDB" id="A0A0C2A7G3"/>
<dbReference type="Proteomes" id="UP000031599">
    <property type="component" value="Unassembled WGS sequence"/>
</dbReference>
<feature type="active site" description="Charge relay system" evidence="2">
    <location>
        <position position="44"/>
    </location>
</feature>
<reference evidence="4 5" key="1">
    <citation type="submission" date="2014-12" db="EMBL/GenBank/DDBJ databases">
        <title>Genome assembly of Enhygromyxa salina DSM 15201.</title>
        <authorList>
            <person name="Sharma G."/>
            <person name="Subramanian S."/>
        </authorList>
    </citation>
    <scope>NUCLEOTIDE SEQUENCE [LARGE SCALE GENOMIC DNA]</scope>
    <source>
        <strain evidence="4 5">DSM 15201</strain>
    </source>
</reference>
<dbReference type="SUPFAM" id="SSF52743">
    <property type="entry name" value="Subtilisin-like"/>
    <property type="match status" value="1"/>
</dbReference>
<dbReference type="PROSITE" id="PS00136">
    <property type="entry name" value="SUBTILASE_ASP"/>
    <property type="match status" value="1"/>
</dbReference>